<sequence>MLCLCRITFGPSGLGCCIQCYPN</sequence>
<dbReference type="AlphaFoldDB" id="A0A2P2PGU4"/>
<name>A0A2P2PGU4_RHIMU</name>
<accession>A0A2P2PGU4</accession>
<reference evidence="1" key="1">
    <citation type="submission" date="2018-02" db="EMBL/GenBank/DDBJ databases">
        <title>Rhizophora mucronata_Transcriptome.</title>
        <authorList>
            <person name="Meera S.P."/>
            <person name="Sreeshan A."/>
            <person name="Augustine A."/>
        </authorList>
    </citation>
    <scope>NUCLEOTIDE SEQUENCE</scope>
    <source>
        <tissue evidence="1">Leaf</tissue>
    </source>
</reference>
<organism evidence="1">
    <name type="scientific">Rhizophora mucronata</name>
    <name type="common">Asiatic mangrove</name>
    <dbReference type="NCBI Taxonomy" id="61149"/>
    <lineage>
        <taxon>Eukaryota</taxon>
        <taxon>Viridiplantae</taxon>
        <taxon>Streptophyta</taxon>
        <taxon>Embryophyta</taxon>
        <taxon>Tracheophyta</taxon>
        <taxon>Spermatophyta</taxon>
        <taxon>Magnoliopsida</taxon>
        <taxon>eudicotyledons</taxon>
        <taxon>Gunneridae</taxon>
        <taxon>Pentapetalae</taxon>
        <taxon>rosids</taxon>
        <taxon>fabids</taxon>
        <taxon>Malpighiales</taxon>
        <taxon>Rhizophoraceae</taxon>
        <taxon>Rhizophora</taxon>
    </lineage>
</organism>
<proteinExistence type="predicted"/>
<evidence type="ECO:0000313" key="1">
    <source>
        <dbReference type="EMBL" id="MBX53974.1"/>
    </source>
</evidence>
<dbReference type="EMBL" id="GGEC01073490">
    <property type="protein sequence ID" value="MBX53974.1"/>
    <property type="molecule type" value="Transcribed_RNA"/>
</dbReference>
<protein>
    <submittedName>
        <fullName evidence="1">Uncharacterized protein</fullName>
    </submittedName>
</protein>